<gene>
    <name evidence="1" type="ORF">NR989_00660</name>
</gene>
<dbReference type="RefSeq" id="WP_275595045.1">
    <property type="nucleotide sequence ID" value="NZ_CP102381.1"/>
</dbReference>
<evidence type="ECO:0000313" key="1">
    <source>
        <dbReference type="EMBL" id="WEJ62789.1"/>
    </source>
</evidence>
<protein>
    <submittedName>
        <fullName evidence="1">Uncharacterized protein</fullName>
    </submittedName>
</protein>
<keyword evidence="2" id="KW-1185">Reference proteome</keyword>
<dbReference type="Proteomes" id="UP001222275">
    <property type="component" value="Chromosome"/>
</dbReference>
<dbReference type="EMBL" id="CP102381">
    <property type="protein sequence ID" value="WEJ62789.1"/>
    <property type="molecule type" value="Genomic_DNA"/>
</dbReference>
<proteinExistence type="predicted"/>
<sequence length="135" mass="15570">MHLIENKYETAGLLKLPPHARDIAEHLLTITPLHELLLIWKDGTPNKDLLHRHHVPESLWEEIINATLLAKTTYFLPNPHFTKEELLYLMKAACSSIKLPLNAYSVKEVIEMSQEGYPVFSSWLTSFAKQLKQKV</sequence>
<accession>A0ABY8C9Z5</accession>
<reference evidence="1 2" key="1">
    <citation type="submission" date="2022-06" db="EMBL/GenBank/DDBJ databases">
        <title>Thiomicrohabdus sp. nov, an obligately chemolithoautotrophic, sulfur-oxidizing bacterium isolated from beach of Guanyin Mountain. Amoy.</title>
        <authorList>
            <person name="Zhu H."/>
        </authorList>
    </citation>
    <scope>NUCLEOTIDE SEQUENCE [LARGE SCALE GENOMIC DNA]</scope>
    <source>
        <strain evidence="1 2">XGS-01</strain>
    </source>
</reference>
<name>A0ABY8C9Z5_9GAMM</name>
<organism evidence="1 2">
    <name type="scientific">Thiomicrorhabdus lithotrophica</name>
    <dbReference type="NCBI Taxonomy" id="2949997"/>
    <lineage>
        <taxon>Bacteria</taxon>
        <taxon>Pseudomonadati</taxon>
        <taxon>Pseudomonadota</taxon>
        <taxon>Gammaproteobacteria</taxon>
        <taxon>Thiotrichales</taxon>
        <taxon>Piscirickettsiaceae</taxon>
        <taxon>Thiomicrorhabdus</taxon>
    </lineage>
</organism>
<evidence type="ECO:0000313" key="2">
    <source>
        <dbReference type="Proteomes" id="UP001222275"/>
    </source>
</evidence>